<protein>
    <submittedName>
        <fullName evidence="3">Uncharacterized protein</fullName>
    </submittedName>
</protein>
<dbReference type="InterPro" id="IPR049577">
    <property type="entry name" value="GMPP_N"/>
</dbReference>
<dbReference type="STRING" id="1797593.A3A65_03135"/>
<dbReference type="EMBL" id="MHCL01000007">
    <property type="protein sequence ID" value="OGY22011.1"/>
    <property type="molecule type" value="Genomic_DNA"/>
</dbReference>
<dbReference type="Proteomes" id="UP000176723">
    <property type="component" value="Unassembled WGS sequence"/>
</dbReference>
<evidence type="ECO:0000313" key="4">
    <source>
        <dbReference type="Proteomes" id="UP000176723"/>
    </source>
</evidence>
<proteinExistence type="predicted"/>
<dbReference type="InterPro" id="IPR054566">
    <property type="entry name" value="ManC/GMP-like_b-helix"/>
</dbReference>
<feature type="domain" description="MannoseP isomerase/GMP-like beta-helix" evidence="2">
    <location>
        <begin position="303"/>
        <end position="357"/>
    </location>
</feature>
<dbReference type="GO" id="GO:0009298">
    <property type="term" value="P:GDP-mannose biosynthetic process"/>
    <property type="evidence" value="ECO:0007669"/>
    <property type="project" value="TreeGrafter"/>
</dbReference>
<sequence>MAKVQGNKRAVIFAGGVGTRMWPLSRKNTPKQFEKIIGSQSTLQLAVERIEPVFGPENIYVSTGKQYVRIVRDQLPHVPGRNIIGEPEMRDVAPAVGYLMAILAKDDPDSPVAILWSDHLMEYVEVFRKILRVGCEYIMEHKQKFLLIGQKPRFASQNLGWIESGKPLEKINGFQVYEFKSWHYRPSLEKAKEYFKQKNYSWNPGYFIVTPGFALQQFKKHLPQMYEGLVKLQASYGTKRHTDDLQSIYPAFEKNSFDNAIMEKIDTSEAVVVTSDLGWSDIGAWEALKEVLQKKAGENVVRGNVILRNTNDSLVYSYTNQLVTAIDLEGIVIVVTEDAILVCPQESIPEVKKQVKEFEGTDFEKFS</sequence>
<dbReference type="GO" id="GO:0004475">
    <property type="term" value="F:mannose-1-phosphate guanylyltransferase (GTP) activity"/>
    <property type="evidence" value="ECO:0007669"/>
    <property type="project" value="InterPro"/>
</dbReference>
<dbReference type="PANTHER" id="PTHR46390">
    <property type="entry name" value="MANNOSE-1-PHOSPHATE GUANYLYLTRANSFERASE"/>
    <property type="match status" value="1"/>
</dbReference>
<dbReference type="Pfam" id="PF00483">
    <property type="entry name" value="NTP_transferase"/>
    <property type="match status" value="1"/>
</dbReference>
<dbReference type="CDD" id="cd02509">
    <property type="entry name" value="GDP-M1P_Guanylyltransferase"/>
    <property type="match status" value="1"/>
</dbReference>
<evidence type="ECO:0000313" key="3">
    <source>
        <dbReference type="EMBL" id="OGY22011.1"/>
    </source>
</evidence>
<evidence type="ECO:0000259" key="1">
    <source>
        <dbReference type="Pfam" id="PF00483"/>
    </source>
</evidence>
<comment type="caution">
    <text evidence="3">The sequence shown here is derived from an EMBL/GenBank/DDBJ whole genome shotgun (WGS) entry which is preliminary data.</text>
</comment>
<name>A0A1G1W2Z5_9BACT</name>
<dbReference type="AlphaFoldDB" id="A0A1G1W2Z5"/>
<evidence type="ECO:0000259" key="2">
    <source>
        <dbReference type="Pfam" id="PF22640"/>
    </source>
</evidence>
<dbReference type="SUPFAM" id="SSF159283">
    <property type="entry name" value="Guanosine diphospho-D-mannose pyrophosphorylase/mannose-6-phosphate isomerase linker domain"/>
    <property type="match status" value="1"/>
</dbReference>
<dbReference type="InterPro" id="IPR029044">
    <property type="entry name" value="Nucleotide-diphossugar_trans"/>
</dbReference>
<feature type="domain" description="Nucleotidyl transferase" evidence="1">
    <location>
        <begin position="10"/>
        <end position="294"/>
    </location>
</feature>
<dbReference type="SUPFAM" id="SSF53448">
    <property type="entry name" value="Nucleotide-diphospho-sugar transferases"/>
    <property type="match status" value="1"/>
</dbReference>
<dbReference type="PANTHER" id="PTHR46390:SF1">
    <property type="entry name" value="MANNOSE-1-PHOSPHATE GUANYLYLTRANSFERASE"/>
    <property type="match status" value="1"/>
</dbReference>
<dbReference type="InterPro" id="IPR051161">
    <property type="entry name" value="Mannose-6P_isomerase_type2"/>
</dbReference>
<reference evidence="3 4" key="1">
    <citation type="journal article" date="2016" name="Nat. Commun.">
        <title>Thousands of microbial genomes shed light on interconnected biogeochemical processes in an aquifer system.</title>
        <authorList>
            <person name="Anantharaman K."/>
            <person name="Brown C.T."/>
            <person name="Hug L.A."/>
            <person name="Sharon I."/>
            <person name="Castelle C.J."/>
            <person name="Probst A.J."/>
            <person name="Thomas B.C."/>
            <person name="Singh A."/>
            <person name="Wilkins M.J."/>
            <person name="Karaoz U."/>
            <person name="Brodie E.L."/>
            <person name="Williams K.H."/>
            <person name="Hubbard S.S."/>
            <person name="Banfield J.F."/>
        </authorList>
    </citation>
    <scope>NUCLEOTIDE SEQUENCE [LARGE SCALE GENOMIC DNA]</scope>
</reference>
<organism evidence="3 4">
    <name type="scientific">Candidatus Chisholmbacteria bacterium RIFCSPLOWO2_01_FULL_49_14</name>
    <dbReference type="NCBI Taxonomy" id="1797593"/>
    <lineage>
        <taxon>Bacteria</taxon>
        <taxon>Candidatus Chisholmiibacteriota</taxon>
    </lineage>
</organism>
<gene>
    <name evidence="3" type="ORF">A3A65_03135</name>
</gene>
<dbReference type="InterPro" id="IPR005835">
    <property type="entry name" value="NTP_transferase_dom"/>
</dbReference>
<dbReference type="Pfam" id="PF22640">
    <property type="entry name" value="ManC_GMP_beta-helix"/>
    <property type="match status" value="1"/>
</dbReference>
<accession>A0A1G1W2Z5</accession>
<dbReference type="Gene3D" id="3.90.550.10">
    <property type="entry name" value="Spore Coat Polysaccharide Biosynthesis Protein SpsA, Chain A"/>
    <property type="match status" value="1"/>
</dbReference>